<evidence type="ECO:0000313" key="2">
    <source>
        <dbReference type="Proteomes" id="UP001652623"/>
    </source>
</evidence>
<accession>A0A6P4AC28</accession>
<evidence type="ECO:0000313" key="3">
    <source>
        <dbReference type="RefSeq" id="XP_015894041.2"/>
    </source>
</evidence>
<gene>
    <name evidence="3" type="primary">LOC107428093</name>
</gene>
<sequence>MEYSGKEMKVRVRKQEVVAAVLPIQEHWLPMSNLDLLLPPLDVGIFMCYKKPADNGCTSAAAAMNMIGMLKKALVQALVSFYALAGEVVTNSTGEPELLCNNRGVDFVEAYADIQLEQLNLYDADTTIQGKFIPNKKQAGVMAVQVTEFQCGGLVVACTWDHRVADAYSANMFMVSWGEIAAAAAAAHDDKVSLLSGLQPCFRRSLLNPRRPAIIDPSIDRFFIPLNMLPPPSPQPPTADRLVSRIYSVSAHEVKRLQSEASTNSCMRSKLVSFSAFLWKTIAKSAITGKQCKLGIAVDGRTRLTLSSSASSAPIPNPSPNPMPSYFGNVLSVPYGSKPADELIAQPLCWVADAVHEFLDIATTEEHFLGLIDWAEAHRPVTSMAKIYSKGIEDGPAFVVSSGVSFPLSHVDFGWGKPAFWSYTFHWEGDTGYVMPMHSPKGNGDWVVYMRLLKGQLDFLEKQASHVLRPFTFDFLR</sequence>
<evidence type="ECO:0000256" key="1">
    <source>
        <dbReference type="ARBA" id="ARBA00009861"/>
    </source>
</evidence>
<keyword evidence="3" id="KW-0012">Acyltransferase</keyword>
<dbReference type="Pfam" id="PF02458">
    <property type="entry name" value="Transferase"/>
    <property type="match status" value="1"/>
</dbReference>
<dbReference type="AlphaFoldDB" id="A0A6P4AC28"/>
<name>A0A6P4AC28_ZIZJJ</name>
<organism evidence="2 3">
    <name type="scientific">Ziziphus jujuba</name>
    <name type="common">Chinese jujube</name>
    <name type="synonym">Ziziphus sativa</name>
    <dbReference type="NCBI Taxonomy" id="326968"/>
    <lineage>
        <taxon>Eukaryota</taxon>
        <taxon>Viridiplantae</taxon>
        <taxon>Streptophyta</taxon>
        <taxon>Embryophyta</taxon>
        <taxon>Tracheophyta</taxon>
        <taxon>Spermatophyta</taxon>
        <taxon>Magnoliopsida</taxon>
        <taxon>eudicotyledons</taxon>
        <taxon>Gunneridae</taxon>
        <taxon>Pentapetalae</taxon>
        <taxon>rosids</taxon>
        <taxon>fabids</taxon>
        <taxon>Rosales</taxon>
        <taxon>Rhamnaceae</taxon>
        <taxon>Paliureae</taxon>
        <taxon>Ziziphus</taxon>
    </lineage>
</organism>
<dbReference type="SMR" id="A0A6P4AC28"/>
<dbReference type="PANTHER" id="PTHR31642:SF266">
    <property type="entry name" value="HXXXD-TYPE ACYL-TRANSFERASE FAMILY PROTEIN"/>
    <property type="match status" value="1"/>
</dbReference>
<keyword evidence="3" id="KW-0808">Transferase</keyword>
<dbReference type="RefSeq" id="XP_015894041.2">
    <property type="nucleotide sequence ID" value="XM_016038555.4"/>
</dbReference>
<dbReference type="InParanoid" id="A0A6P4AC28"/>
<dbReference type="KEGG" id="zju:107428093"/>
<reference evidence="3" key="1">
    <citation type="submission" date="2025-08" db="UniProtKB">
        <authorList>
            <consortium name="RefSeq"/>
        </authorList>
    </citation>
    <scope>IDENTIFICATION</scope>
    <source>
        <tissue evidence="3">Seedling</tissue>
    </source>
</reference>
<proteinExistence type="inferred from homology"/>
<dbReference type="Proteomes" id="UP001652623">
    <property type="component" value="Chromosome 12"/>
</dbReference>
<dbReference type="PANTHER" id="PTHR31642">
    <property type="entry name" value="TRICHOTHECENE 3-O-ACETYLTRANSFERASE"/>
    <property type="match status" value="1"/>
</dbReference>
<dbReference type="GO" id="GO:0016747">
    <property type="term" value="F:acyltransferase activity, transferring groups other than amino-acyl groups"/>
    <property type="evidence" value="ECO:0007669"/>
    <property type="project" value="TreeGrafter"/>
</dbReference>
<dbReference type="GeneID" id="107428093"/>
<dbReference type="Gene3D" id="3.30.559.10">
    <property type="entry name" value="Chloramphenicol acetyltransferase-like domain"/>
    <property type="match status" value="2"/>
</dbReference>
<comment type="similarity">
    <text evidence="1">Belongs to the plant acyltransferase family.</text>
</comment>
<dbReference type="InterPro" id="IPR050317">
    <property type="entry name" value="Plant_Fungal_Acyltransferase"/>
</dbReference>
<protein>
    <submittedName>
        <fullName evidence="3">Coniferyl alcohol acyltransferase</fullName>
    </submittedName>
</protein>
<keyword evidence="2" id="KW-1185">Reference proteome</keyword>
<dbReference type="InterPro" id="IPR023213">
    <property type="entry name" value="CAT-like_dom_sf"/>
</dbReference>